<feature type="region of interest" description="Disordered" evidence="1">
    <location>
        <begin position="156"/>
        <end position="177"/>
    </location>
</feature>
<name>A0ABZ3CML3_9GAMM</name>
<reference evidence="3 4" key="1">
    <citation type="submission" date="2024-04" db="EMBL/GenBank/DDBJ databases">
        <title>Salinicola lusitanus LLJ914,a marine bacterium isolated from the Okinawa Trough.</title>
        <authorList>
            <person name="Li J."/>
        </authorList>
    </citation>
    <scope>NUCLEOTIDE SEQUENCE [LARGE SCALE GENOMIC DNA]</scope>
    <source>
        <strain evidence="3 4">LLJ914</strain>
    </source>
</reference>
<dbReference type="EMBL" id="CP151919">
    <property type="protein sequence ID" value="XAD52394.1"/>
    <property type="molecule type" value="Genomic_DNA"/>
</dbReference>
<feature type="domain" description="EF-hand" evidence="2">
    <location>
        <begin position="68"/>
        <end position="83"/>
    </location>
</feature>
<evidence type="ECO:0000313" key="4">
    <source>
        <dbReference type="Proteomes" id="UP001453229"/>
    </source>
</evidence>
<dbReference type="Proteomes" id="UP001453229">
    <property type="component" value="Chromosome"/>
</dbReference>
<dbReference type="InterPro" id="IPR002048">
    <property type="entry name" value="EF_hand_dom"/>
</dbReference>
<protein>
    <submittedName>
        <fullName evidence="3">EF-hand domain-containing protein</fullName>
    </submittedName>
</protein>
<dbReference type="RefSeq" id="WP_342593817.1">
    <property type="nucleotide sequence ID" value="NZ_CP151919.1"/>
</dbReference>
<dbReference type="SUPFAM" id="SSF47473">
    <property type="entry name" value="EF-hand"/>
    <property type="match status" value="1"/>
</dbReference>
<evidence type="ECO:0000259" key="2">
    <source>
        <dbReference type="Pfam" id="PF13202"/>
    </source>
</evidence>
<organism evidence="3 4">
    <name type="scientific">Salinicola lusitanus</name>
    <dbReference type="NCBI Taxonomy" id="1949085"/>
    <lineage>
        <taxon>Bacteria</taxon>
        <taxon>Pseudomonadati</taxon>
        <taxon>Pseudomonadota</taxon>
        <taxon>Gammaproteobacteria</taxon>
        <taxon>Oceanospirillales</taxon>
        <taxon>Halomonadaceae</taxon>
        <taxon>Salinicola</taxon>
    </lineage>
</organism>
<evidence type="ECO:0000256" key="1">
    <source>
        <dbReference type="SAM" id="MobiDB-lite"/>
    </source>
</evidence>
<evidence type="ECO:0000313" key="3">
    <source>
        <dbReference type="EMBL" id="XAD52394.1"/>
    </source>
</evidence>
<dbReference type="InterPro" id="IPR018247">
    <property type="entry name" value="EF_Hand_1_Ca_BS"/>
</dbReference>
<dbReference type="PROSITE" id="PS00018">
    <property type="entry name" value="EF_HAND_1"/>
    <property type="match status" value="1"/>
</dbReference>
<dbReference type="Gene3D" id="1.10.238.10">
    <property type="entry name" value="EF-hand"/>
    <property type="match status" value="1"/>
</dbReference>
<gene>
    <name evidence="3" type="ORF">AAGT95_11080</name>
</gene>
<dbReference type="InterPro" id="IPR011992">
    <property type="entry name" value="EF-hand-dom_pair"/>
</dbReference>
<sequence>MSIPMMLWLAACASNTTNHDVVVDRPTAQGLSQVSADNVFDTVDSDGDGSLLPLDVERLGLGGDWHTLDADGNGAISRQEFRDQFASPLIQATLRLPGDAEPMQPLVSSDFLLPPEPPAQRYVSAPIETAPPASMTVPTDAPLVIPVLIDDQEAAAIDHAASEATTSDSEDAGAPVN</sequence>
<keyword evidence="4" id="KW-1185">Reference proteome</keyword>
<accession>A0ABZ3CML3</accession>
<proteinExistence type="predicted"/>
<dbReference type="Pfam" id="PF13202">
    <property type="entry name" value="EF-hand_5"/>
    <property type="match status" value="1"/>
</dbReference>